<keyword evidence="5 8" id="KW-0067">ATP-binding</keyword>
<dbReference type="InterPro" id="IPR004358">
    <property type="entry name" value="Sig_transdc_His_kin-like_C"/>
</dbReference>
<keyword evidence="12" id="KW-1185">Reference proteome</keyword>
<dbReference type="AlphaFoldDB" id="A0A2P6NPF8"/>
<gene>
    <name evidence="10" type="ORF">PROFUN_00943</name>
    <name evidence="11" type="ORF">PROFUN_06109</name>
</gene>
<evidence type="ECO:0000313" key="10">
    <source>
        <dbReference type="EMBL" id="PRP78770.1"/>
    </source>
</evidence>
<dbReference type="GO" id="GO:0010906">
    <property type="term" value="P:regulation of glucose metabolic process"/>
    <property type="evidence" value="ECO:0007669"/>
    <property type="project" value="TreeGrafter"/>
</dbReference>
<dbReference type="SUPFAM" id="SSF55874">
    <property type="entry name" value="ATPase domain of HSP90 chaperone/DNA topoisomerase II/histidine kinase"/>
    <property type="match status" value="1"/>
</dbReference>
<dbReference type="InterPro" id="IPR036784">
    <property type="entry name" value="AK/P_DHK_N_sf"/>
</dbReference>
<dbReference type="GO" id="GO:0005524">
    <property type="term" value="F:ATP binding"/>
    <property type="evidence" value="ECO:0007669"/>
    <property type="project" value="UniProtKB-UniRule"/>
</dbReference>
<keyword evidence="4 8" id="KW-0418">Kinase</keyword>
<keyword evidence="2 8" id="KW-0808">Transferase</keyword>
<dbReference type="InParanoid" id="A0A2P6NPF8"/>
<name>A0A2P6NPF8_9EUKA</name>
<dbReference type="SUPFAM" id="SSF69012">
    <property type="entry name" value="alpha-ketoacid dehydrogenase kinase, N-terminal domain"/>
    <property type="match status" value="1"/>
</dbReference>
<dbReference type="InterPro" id="IPR003594">
    <property type="entry name" value="HATPase_dom"/>
</dbReference>
<dbReference type="OrthoDB" id="241648at2759"/>
<evidence type="ECO:0000259" key="9">
    <source>
        <dbReference type="PROSITE" id="PS50109"/>
    </source>
</evidence>
<keyword evidence="3 8" id="KW-0547">Nucleotide-binding</keyword>
<accession>A0A2P6NPF8</accession>
<evidence type="ECO:0000256" key="6">
    <source>
        <dbReference type="ARBA" id="ARBA00023128"/>
    </source>
</evidence>
<dbReference type="PROSITE" id="PS50109">
    <property type="entry name" value="HIS_KIN"/>
    <property type="match status" value="1"/>
</dbReference>
<dbReference type="InterPro" id="IPR039028">
    <property type="entry name" value="BCKD/PDK"/>
</dbReference>
<dbReference type="EMBL" id="MDYQ01000207">
    <property type="protein sequence ID" value="PRP78770.1"/>
    <property type="molecule type" value="Genomic_DNA"/>
</dbReference>
<keyword evidence="6 8" id="KW-0496">Mitochondrion</keyword>
<dbReference type="Proteomes" id="UP000241769">
    <property type="component" value="Unassembled WGS sequence"/>
</dbReference>
<comment type="subcellular location">
    <subcellularLocation>
        <location evidence="8">Mitochondrion matrix</location>
    </subcellularLocation>
</comment>
<evidence type="ECO:0000256" key="5">
    <source>
        <dbReference type="ARBA" id="ARBA00022840"/>
    </source>
</evidence>
<evidence type="ECO:0000313" key="12">
    <source>
        <dbReference type="Proteomes" id="UP000241769"/>
    </source>
</evidence>
<dbReference type="Pfam" id="PF02518">
    <property type="entry name" value="HATPase_c"/>
    <property type="match status" value="1"/>
</dbReference>
<comment type="similarity">
    <text evidence="1 8">Belongs to the PDK/BCKDK protein kinase family.</text>
</comment>
<feature type="domain" description="Histidine kinase" evidence="9">
    <location>
        <begin position="236"/>
        <end position="367"/>
    </location>
</feature>
<dbReference type="InterPro" id="IPR036890">
    <property type="entry name" value="HATPase_C_sf"/>
</dbReference>
<dbReference type="InterPro" id="IPR018955">
    <property type="entry name" value="BCDHK/PDK_N"/>
</dbReference>
<dbReference type="GO" id="GO:0005759">
    <property type="term" value="C:mitochondrial matrix"/>
    <property type="evidence" value="ECO:0007669"/>
    <property type="project" value="UniProtKB-SubCell"/>
</dbReference>
<evidence type="ECO:0000313" key="11">
    <source>
        <dbReference type="EMBL" id="PRP85835.1"/>
    </source>
</evidence>
<dbReference type="EMBL" id="MDYQ01000038">
    <property type="protein sequence ID" value="PRP85835.1"/>
    <property type="molecule type" value="Genomic_DNA"/>
</dbReference>
<keyword evidence="11" id="KW-0670">Pyruvate</keyword>
<dbReference type="PRINTS" id="PR00344">
    <property type="entry name" value="BCTRLSENSOR"/>
</dbReference>
<dbReference type="Gene3D" id="1.20.140.20">
    <property type="entry name" value="Alpha-ketoacid/pyruvate dehydrogenase kinase, N-terminal domain"/>
    <property type="match status" value="1"/>
</dbReference>
<dbReference type="Pfam" id="PF10436">
    <property type="entry name" value="BCDHK_Adom3"/>
    <property type="match status" value="1"/>
</dbReference>
<evidence type="ECO:0000256" key="3">
    <source>
        <dbReference type="ARBA" id="ARBA00022741"/>
    </source>
</evidence>
<evidence type="ECO:0000256" key="1">
    <source>
        <dbReference type="ARBA" id="ARBA00006155"/>
    </source>
</evidence>
<organism evidence="11 12">
    <name type="scientific">Planoprotostelium fungivorum</name>
    <dbReference type="NCBI Taxonomy" id="1890364"/>
    <lineage>
        <taxon>Eukaryota</taxon>
        <taxon>Amoebozoa</taxon>
        <taxon>Evosea</taxon>
        <taxon>Variosea</taxon>
        <taxon>Cavosteliida</taxon>
        <taxon>Cavosteliaceae</taxon>
        <taxon>Planoprotostelium</taxon>
    </lineage>
</organism>
<dbReference type="InterPro" id="IPR005467">
    <property type="entry name" value="His_kinase_dom"/>
</dbReference>
<dbReference type="GO" id="GO:0004740">
    <property type="term" value="F:pyruvate dehydrogenase (acetyl-transferring) kinase activity"/>
    <property type="evidence" value="ECO:0007669"/>
    <property type="project" value="UniProtKB-EC"/>
</dbReference>
<evidence type="ECO:0000256" key="7">
    <source>
        <dbReference type="ARBA" id="ARBA00048201"/>
    </source>
</evidence>
<comment type="catalytic activity">
    <reaction evidence="7">
        <text>L-seryl-[pyruvate dehydrogenase E1 alpha subunit] + ATP = O-phospho-L-seryl-[pyruvate dehydrogenase E1 alpha subunit] + ADP + H(+)</text>
        <dbReference type="Rhea" id="RHEA:23052"/>
        <dbReference type="Rhea" id="RHEA-COMP:13689"/>
        <dbReference type="Rhea" id="RHEA-COMP:13690"/>
        <dbReference type="ChEBI" id="CHEBI:15378"/>
        <dbReference type="ChEBI" id="CHEBI:29999"/>
        <dbReference type="ChEBI" id="CHEBI:30616"/>
        <dbReference type="ChEBI" id="CHEBI:83421"/>
        <dbReference type="ChEBI" id="CHEBI:456216"/>
        <dbReference type="EC" id="2.7.11.2"/>
    </reaction>
</comment>
<reference evidence="11 12" key="1">
    <citation type="journal article" date="2018" name="Genome Biol. Evol.">
        <title>Multiple Roots of Fruiting Body Formation in Amoebozoa.</title>
        <authorList>
            <person name="Hillmann F."/>
            <person name="Forbes G."/>
            <person name="Novohradska S."/>
            <person name="Ferling I."/>
            <person name="Riege K."/>
            <person name="Groth M."/>
            <person name="Westermann M."/>
            <person name="Marz M."/>
            <person name="Spaller T."/>
            <person name="Winckler T."/>
            <person name="Schaap P."/>
            <person name="Glockner G."/>
        </authorList>
    </citation>
    <scope>NUCLEOTIDE SEQUENCE [LARGE SCALE GENOMIC DNA]</scope>
    <source>
        <strain evidence="11 12">Jena</strain>
    </source>
</reference>
<dbReference type="EC" id="2.7.11.-" evidence="8"/>
<evidence type="ECO:0000256" key="4">
    <source>
        <dbReference type="ARBA" id="ARBA00022777"/>
    </source>
</evidence>
<dbReference type="PANTHER" id="PTHR11947">
    <property type="entry name" value="PYRUVATE DEHYDROGENASE KINASE"/>
    <property type="match status" value="1"/>
</dbReference>
<evidence type="ECO:0000256" key="2">
    <source>
        <dbReference type="ARBA" id="ARBA00022679"/>
    </source>
</evidence>
<evidence type="ECO:0000256" key="8">
    <source>
        <dbReference type="RuleBase" id="RU366032"/>
    </source>
</evidence>
<comment type="caution">
    <text evidence="11">The sequence shown here is derived from an EMBL/GenBank/DDBJ whole genome shotgun (WGS) entry which is preliminary data.</text>
</comment>
<dbReference type="PANTHER" id="PTHR11947:SF3">
    <property type="entry name" value="[PYRUVATE DEHYDROGENASE (ACETYL-TRANSFERRING)] KINASE, MITOCHONDRIAL"/>
    <property type="match status" value="1"/>
</dbReference>
<proteinExistence type="inferred from homology"/>
<sequence length="382" mass="43395">MALPKRTYTSKAMLETIYKWAKRPQRGVTLKDLAAISPQRKQQNAAWLHQELPTRLAVQVVKLDKLPYGMCLMPSVRKVRQWYVSSFELLHDFPKIRSEEDEERFTKVLEEIYQRHAPTLILMAKGVRELKAEMSKHYFDNTDEIDLTDMVEIHQFLDSFFMSRIGIRMLIGQHLEIQKEGANVNNHVGLIAKTTSPVDVAHHAIVDARFMCERQHGISPEVEIVGGSKLAFPYVPSHLYYILFELLKNSTRAVVEKHKDKDTLPPVQIIISDQAQGEDVAIKISDEGGGISRSNYEKIWSYLYTTADFDADVSIDGPDFGMETPMAGLGVGLPISRLYARYFGGDLQLMSMEGHGTDAYLHLRKLGDKEEPLSTTVMPQTI</sequence>
<dbReference type="Gene3D" id="3.30.565.10">
    <property type="entry name" value="Histidine kinase-like ATPase, C-terminal domain"/>
    <property type="match status" value="1"/>
</dbReference>
<protein>
    <recommendedName>
        <fullName evidence="8">Protein-serine/threonine kinase</fullName>
        <ecNumber evidence="8">2.7.11.-</ecNumber>
    </recommendedName>
</protein>
<dbReference type="STRING" id="1890364.A0A2P6NPF8"/>
<dbReference type="CDD" id="cd16929">
    <property type="entry name" value="HATPase_PDK-like"/>
    <property type="match status" value="1"/>
</dbReference>
<dbReference type="SMART" id="SM00387">
    <property type="entry name" value="HATPase_c"/>
    <property type="match status" value="1"/>
</dbReference>